<keyword evidence="8" id="KW-1185">Reference proteome</keyword>
<dbReference type="CDD" id="cd03479">
    <property type="entry name" value="Rieske_RO_Alpha_PhDO_like"/>
    <property type="match status" value="1"/>
</dbReference>
<dbReference type="PANTHER" id="PTHR21266:SF59">
    <property type="entry name" value="BLR4922 PROTEIN"/>
    <property type="match status" value="1"/>
</dbReference>
<evidence type="ECO:0000256" key="5">
    <source>
        <dbReference type="ARBA" id="ARBA00023014"/>
    </source>
</evidence>
<evidence type="ECO:0000256" key="2">
    <source>
        <dbReference type="ARBA" id="ARBA00022723"/>
    </source>
</evidence>
<feature type="domain" description="Rieske" evidence="6">
    <location>
        <begin position="44"/>
        <end position="148"/>
    </location>
</feature>
<protein>
    <recommendedName>
        <fullName evidence="6">Rieske domain-containing protein</fullName>
    </recommendedName>
</protein>
<dbReference type="InterPro" id="IPR036922">
    <property type="entry name" value="Rieske_2Fe-2S_sf"/>
</dbReference>
<dbReference type="PROSITE" id="PS00570">
    <property type="entry name" value="RING_HYDROXYL_ALPHA"/>
    <property type="match status" value="1"/>
</dbReference>
<dbReference type="Gene3D" id="2.102.10.10">
    <property type="entry name" value="Rieske [2Fe-2S] iron-sulphur domain"/>
    <property type="match status" value="1"/>
</dbReference>
<accession>A0A2S6NMJ3</accession>
<evidence type="ECO:0000256" key="3">
    <source>
        <dbReference type="ARBA" id="ARBA00023002"/>
    </source>
</evidence>
<dbReference type="InterPro" id="IPR017941">
    <property type="entry name" value="Rieske_2Fe-2S"/>
</dbReference>
<dbReference type="Pfam" id="PF00355">
    <property type="entry name" value="Rieske"/>
    <property type="match status" value="1"/>
</dbReference>
<dbReference type="EMBL" id="NHRY01000048">
    <property type="protein sequence ID" value="PPQ37425.1"/>
    <property type="molecule type" value="Genomic_DNA"/>
</dbReference>
<dbReference type="OrthoDB" id="9800776at2"/>
<evidence type="ECO:0000313" key="8">
    <source>
        <dbReference type="Proteomes" id="UP000239724"/>
    </source>
</evidence>
<dbReference type="RefSeq" id="WP_104517456.1">
    <property type="nucleotide sequence ID" value="NZ_NHRY01000048.1"/>
</dbReference>
<name>A0A2S6NMJ3_RHOGL</name>
<keyword evidence="2" id="KW-0479">Metal-binding</keyword>
<keyword evidence="1" id="KW-0001">2Fe-2S</keyword>
<gene>
    <name evidence="7" type="ORF">CCS01_03510</name>
</gene>
<keyword evidence="5" id="KW-0411">Iron-sulfur</keyword>
<organism evidence="7 8">
    <name type="scientific">Rhodopila globiformis</name>
    <name type="common">Rhodopseudomonas globiformis</name>
    <dbReference type="NCBI Taxonomy" id="1071"/>
    <lineage>
        <taxon>Bacteria</taxon>
        <taxon>Pseudomonadati</taxon>
        <taxon>Pseudomonadota</taxon>
        <taxon>Alphaproteobacteria</taxon>
        <taxon>Acetobacterales</taxon>
        <taxon>Acetobacteraceae</taxon>
        <taxon>Rhodopila</taxon>
    </lineage>
</organism>
<evidence type="ECO:0000256" key="4">
    <source>
        <dbReference type="ARBA" id="ARBA00023004"/>
    </source>
</evidence>
<evidence type="ECO:0000259" key="6">
    <source>
        <dbReference type="PROSITE" id="PS51296"/>
    </source>
</evidence>
<dbReference type="CDD" id="cd08878">
    <property type="entry name" value="RHO_alpha_C_DMO-like"/>
    <property type="match status" value="1"/>
</dbReference>
<dbReference type="SUPFAM" id="SSF50022">
    <property type="entry name" value="ISP domain"/>
    <property type="match status" value="1"/>
</dbReference>
<dbReference type="GO" id="GO:0051537">
    <property type="term" value="F:2 iron, 2 sulfur cluster binding"/>
    <property type="evidence" value="ECO:0007669"/>
    <property type="project" value="UniProtKB-KW"/>
</dbReference>
<evidence type="ECO:0000256" key="1">
    <source>
        <dbReference type="ARBA" id="ARBA00022714"/>
    </source>
</evidence>
<dbReference type="SUPFAM" id="SSF55961">
    <property type="entry name" value="Bet v1-like"/>
    <property type="match status" value="1"/>
</dbReference>
<comment type="caution">
    <text evidence="7">The sequence shown here is derived from an EMBL/GenBank/DDBJ whole genome shotgun (WGS) entry which is preliminary data.</text>
</comment>
<dbReference type="InterPro" id="IPR050584">
    <property type="entry name" value="Cholesterol_7-desaturase"/>
</dbReference>
<dbReference type="Proteomes" id="UP000239724">
    <property type="component" value="Unassembled WGS sequence"/>
</dbReference>
<dbReference type="GO" id="GO:0016491">
    <property type="term" value="F:oxidoreductase activity"/>
    <property type="evidence" value="ECO:0007669"/>
    <property type="project" value="UniProtKB-KW"/>
</dbReference>
<dbReference type="InterPro" id="IPR015881">
    <property type="entry name" value="ARHD_Rieske_2Fe_2S"/>
</dbReference>
<dbReference type="AlphaFoldDB" id="A0A2S6NMJ3"/>
<dbReference type="PANTHER" id="PTHR21266">
    <property type="entry name" value="IRON-SULFUR DOMAIN CONTAINING PROTEIN"/>
    <property type="match status" value="1"/>
</dbReference>
<reference evidence="7 8" key="1">
    <citation type="journal article" date="2018" name="Arch. Microbiol.">
        <title>New insights into the metabolic potential of the phototrophic purple bacterium Rhodopila globiformis DSM 161(T) from its draft genome sequence and evidence for a vanadium-dependent nitrogenase.</title>
        <authorList>
            <person name="Imhoff J.F."/>
            <person name="Rahn T."/>
            <person name="Kunzel S."/>
            <person name="Neulinger S.C."/>
        </authorList>
    </citation>
    <scope>NUCLEOTIDE SEQUENCE [LARGE SCALE GENOMIC DNA]</scope>
    <source>
        <strain evidence="7 8">DSM 161</strain>
    </source>
</reference>
<keyword evidence="4" id="KW-0408">Iron</keyword>
<sequence>MVTRAPFLKKPYSGYHHRHVPAEDAELTHIGPDTPCGEYMRRFWQPVCYSDDLRDLPLAVKVLGEDLVVFRDGRGEVGLLERHCPHRGTSLEFGLVGATGIRCCYHGWLFDVDGTILETPGEPPDSTLKHRLCHGAYPVHEAHGLVFGYMGPPDRMPAFPRYDSFIRPGYRLMPGQKYFYPCNWLQILENTMDAVHTAFLHTIVSGAVFTDEFGVLPELDFAETPIGIIYVATRRVGDNIWARMVENVLPNLQQVAPVWESGQQPHPFSGPMMSRWIVPLDDTSTMLIELRHVSETEGVVTPAWWADRGTMLPGQIAAGTYEESQRRPADFEAQVSQRPIAVHGLEHLGTTDRGITMFRNQIRRGIRAVKDGNEPAGLFRQDGAVIPTYCNDTVVTVPPAKTPEQDRKLLRETGRRLARGYIEAPPLVAAAE</sequence>
<dbReference type="GO" id="GO:0005506">
    <property type="term" value="F:iron ion binding"/>
    <property type="evidence" value="ECO:0007669"/>
    <property type="project" value="InterPro"/>
</dbReference>
<keyword evidence="3" id="KW-0560">Oxidoreductase</keyword>
<dbReference type="PROSITE" id="PS51296">
    <property type="entry name" value="RIESKE"/>
    <property type="match status" value="1"/>
</dbReference>
<evidence type="ECO:0000313" key="7">
    <source>
        <dbReference type="EMBL" id="PPQ37425.1"/>
    </source>
</evidence>
<proteinExistence type="predicted"/>